<dbReference type="EMBL" id="RCHU02000001">
    <property type="protein sequence ID" value="KAL3609016.1"/>
    <property type="molecule type" value="Genomic_DNA"/>
</dbReference>
<dbReference type="Proteomes" id="UP000309997">
    <property type="component" value="Unassembled WGS sequence"/>
</dbReference>
<evidence type="ECO:0000313" key="2">
    <source>
        <dbReference type="Proteomes" id="UP000309997"/>
    </source>
</evidence>
<reference evidence="1 2" key="1">
    <citation type="journal article" date="2024" name="Plant Biotechnol. J.">
        <title>Genome and CRISPR/Cas9 system of a widespread forest tree (Populus alba) in the world.</title>
        <authorList>
            <person name="Liu Y.J."/>
            <person name="Jiang P.F."/>
            <person name="Han X.M."/>
            <person name="Li X.Y."/>
            <person name="Wang H.M."/>
            <person name="Wang Y.J."/>
            <person name="Wang X.X."/>
            <person name="Zeng Q.Y."/>
        </authorList>
    </citation>
    <scope>NUCLEOTIDE SEQUENCE [LARGE SCALE GENOMIC DNA]</scope>
    <source>
        <strain evidence="2">cv. PAL-ZL1</strain>
    </source>
</reference>
<sequence>MNSTNFANTMGLREAVNWDVYVLNRCPTLAVKDVTPKEAWSEMKPSVDHFKVFGCIAHVHVPEERRTKLDNKSITCVLLGVSKESKVENLNWGDEDEERARENKNRGDGIDDAEQPGGNNCKEGDEEACDTGVETINSREGDERVRDSEIMQLKERSSRQLCGRQPPTWMGDYVSGEGLYEDKTNMALEVSTDPSIYEEAVKSTD</sequence>
<organism evidence="1 2">
    <name type="scientific">Populus alba</name>
    <name type="common">White poplar</name>
    <dbReference type="NCBI Taxonomy" id="43335"/>
    <lineage>
        <taxon>Eukaryota</taxon>
        <taxon>Viridiplantae</taxon>
        <taxon>Streptophyta</taxon>
        <taxon>Embryophyta</taxon>
        <taxon>Tracheophyta</taxon>
        <taxon>Spermatophyta</taxon>
        <taxon>Magnoliopsida</taxon>
        <taxon>eudicotyledons</taxon>
        <taxon>Gunneridae</taxon>
        <taxon>Pentapetalae</taxon>
        <taxon>rosids</taxon>
        <taxon>fabids</taxon>
        <taxon>Malpighiales</taxon>
        <taxon>Salicaceae</taxon>
        <taxon>Saliceae</taxon>
        <taxon>Populus</taxon>
    </lineage>
</organism>
<comment type="caution">
    <text evidence="1">The sequence shown here is derived from an EMBL/GenBank/DDBJ whole genome shotgun (WGS) entry which is preliminary data.</text>
</comment>
<keyword evidence="2" id="KW-1185">Reference proteome</keyword>
<proteinExistence type="predicted"/>
<accession>A0ACC4CUN5</accession>
<name>A0ACC4CUN5_POPAL</name>
<gene>
    <name evidence="1" type="ORF">D5086_000036</name>
</gene>
<evidence type="ECO:0000313" key="1">
    <source>
        <dbReference type="EMBL" id="KAL3609016.1"/>
    </source>
</evidence>
<protein>
    <submittedName>
        <fullName evidence="1">Uncharacterized protein</fullName>
    </submittedName>
</protein>